<dbReference type="AlphaFoldDB" id="A0A2L2XGW8"/>
<dbReference type="InterPro" id="IPR020288">
    <property type="entry name" value="Sheath_initiator"/>
</dbReference>
<reference evidence="2" key="1">
    <citation type="submission" date="2018-02" db="EMBL/GenBank/DDBJ databases">
        <title>Genome sequence of Desulfocucumis palustris strain NAW-5.</title>
        <authorList>
            <person name="Watanabe M."/>
            <person name="Kojima H."/>
            <person name="Fukui M."/>
        </authorList>
    </citation>
    <scope>NUCLEOTIDE SEQUENCE [LARGE SCALE GENOMIC DNA]</scope>
    <source>
        <strain evidence="2">NAW-5</strain>
    </source>
</reference>
<dbReference type="OrthoDB" id="89089at2"/>
<dbReference type="Proteomes" id="UP000239549">
    <property type="component" value="Unassembled WGS sequence"/>
</dbReference>
<dbReference type="EMBL" id="BFAV01000172">
    <property type="protein sequence ID" value="GBF35488.1"/>
    <property type="molecule type" value="Genomic_DNA"/>
</dbReference>
<evidence type="ECO:0000313" key="1">
    <source>
        <dbReference type="EMBL" id="GBF35488.1"/>
    </source>
</evidence>
<proteinExistence type="predicted"/>
<comment type="caution">
    <text evidence="1">The sequence shown here is derived from an EMBL/GenBank/DDBJ whole genome shotgun (WGS) entry which is preliminary data.</text>
</comment>
<gene>
    <name evidence="1" type="ORF">DCCM_4617</name>
</gene>
<protein>
    <submittedName>
        <fullName evidence="1">Phage-like element PBSX protein xkdS</fullName>
    </submittedName>
</protein>
<sequence>MPNLFPTETTINAPEINRFSEGEALFGRSWRFDFGAGDFILTPSGGVATAEGIEAYMEWCQKTLLTQRYRYLIYSRNYGSEYEELAGRGYSRAIIESEVERMTGEALLVDPRTAEVNNFSFSWREDALYFTCDITTVRGEKTTIGSEVKLS</sequence>
<organism evidence="1 2">
    <name type="scientific">Desulfocucumis palustris</name>
    <dbReference type="NCBI Taxonomy" id="1898651"/>
    <lineage>
        <taxon>Bacteria</taxon>
        <taxon>Bacillati</taxon>
        <taxon>Bacillota</taxon>
        <taxon>Clostridia</taxon>
        <taxon>Eubacteriales</taxon>
        <taxon>Desulfocucumaceae</taxon>
        <taxon>Desulfocucumis</taxon>
    </lineage>
</organism>
<dbReference type="RefSeq" id="WP_104373558.1">
    <property type="nucleotide sequence ID" value="NZ_BFAV01000172.1"/>
</dbReference>
<name>A0A2L2XGW8_9FIRM</name>
<evidence type="ECO:0000313" key="2">
    <source>
        <dbReference type="Proteomes" id="UP000239549"/>
    </source>
</evidence>
<accession>A0A2L2XGW8</accession>
<keyword evidence="2" id="KW-1185">Reference proteome</keyword>
<dbReference type="Pfam" id="PF10934">
    <property type="entry name" value="Sheath_initiator"/>
    <property type="match status" value="1"/>
</dbReference>